<evidence type="ECO:0000313" key="5">
    <source>
        <dbReference type="EMBL" id="KAJ1187211.1"/>
    </source>
</evidence>
<evidence type="ECO:0000256" key="1">
    <source>
        <dbReference type="ARBA" id="ARBA00010879"/>
    </source>
</evidence>
<dbReference type="Pfam" id="PF00078">
    <property type="entry name" value="RVT_1"/>
    <property type="match status" value="1"/>
</dbReference>
<feature type="domain" description="Reverse transcriptase" evidence="4">
    <location>
        <begin position="1"/>
        <end position="253"/>
    </location>
</feature>
<dbReference type="Gene3D" id="3.10.10.10">
    <property type="entry name" value="HIV Type 1 Reverse Transcriptase, subunit A, domain 1"/>
    <property type="match status" value="1"/>
</dbReference>
<evidence type="ECO:0000259" key="4">
    <source>
        <dbReference type="PROSITE" id="PS50878"/>
    </source>
</evidence>
<name>A0AAV7UFX4_PLEWA</name>
<dbReference type="CDD" id="cd09275">
    <property type="entry name" value="RNase_HI_RT_DIRS1"/>
    <property type="match status" value="1"/>
</dbReference>
<dbReference type="PROSITE" id="PS50878">
    <property type="entry name" value="RT_POL"/>
    <property type="match status" value="1"/>
</dbReference>
<dbReference type="GO" id="GO:0004523">
    <property type="term" value="F:RNA-DNA hybrid ribonuclease activity"/>
    <property type="evidence" value="ECO:0007669"/>
    <property type="project" value="UniProtKB-EC"/>
</dbReference>
<accession>A0AAV7UFX4</accession>
<feature type="region of interest" description="Disordered" evidence="3">
    <location>
        <begin position="545"/>
        <end position="608"/>
    </location>
</feature>
<comment type="similarity">
    <text evidence="1">Belongs to the beta type-B retroviral polymerase family. HERV class-II K(HML-2) pol subfamily.</text>
</comment>
<dbReference type="Proteomes" id="UP001066276">
    <property type="component" value="Chromosome 3_1"/>
</dbReference>
<dbReference type="InterPro" id="IPR052055">
    <property type="entry name" value="Hepadnavirus_pol/RT"/>
</dbReference>
<sequence>MDEIKSTHTEVPQELLSLVSNAQAAATQVIQSGLDTSDSVARAMGTAVAARRQAWLRSSGFSSDVQSTLLDLPFDGDKLFGPNADSALERFKERWSVEANPGPEDLELVSQTGKVQDADPSSGALALNNGDWMVAVDLQDAYFHIPILKSHRKYLRFVVGSQHYQFVVLPFGLTSAPRVFTKVMSVVAAELRRKGIAVFPYLDDWLIKAKSPELVLHHLQSTSQLLFDLGFLVNVPKSHLEPSQRLLFIGAVLDTTLNQAFPLLQRIQDIQALVPMFRSGAVIPVLKVLRLLGLFASCILLVTHARWHMRTLQWCLRKQWSQHKGDLQGLVRISRDSATDLKWWIADGNLTRGRPFSQAPPVATVITDASTLGWGAHLGDWIHINLLELRAVRLSLKAFLASLRGQSVQVLTDNTTAKWYINKQGGVGSYLLCREALRLWSWAKDHQICLVANHLAGVLNVRADSLSRHFSADHEWRLHPDQVRLIFQMWGFPRIDLFATRENSHCPLFCSLQSPGQGALGDAFQMTWCDQLLYAFPPHTLDSSCIEENSPRPGPSYLNSSGLAEEGMVHGPSPTLTVPSAPSPSQGRPPLAVAGAGFTPPPPEPAPSCLEIERGNLSSFSLPPDVVNVILVARRRSTKSIYANRWPLPRSLHLCPLRASREPESGYGYGESLEEILDLFKIQA</sequence>
<dbReference type="InterPro" id="IPR043128">
    <property type="entry name" value="Rev_trsase/Diguanyl_cyclase"/>
</dbReference>
<proteinExistence type="inferred from homology"/>
<reference evidence="5" key="1">
    <citation type="journal article" date="2022" name="bioRxiv">
        <title>Sequencing and chromosome-scale assembly of the giantPleurodeles waltlgenome.</title>
        <authorList>
            <person name="Brown T."/>
            <person name="Elewa A."/>
            <person name="Iarovenko S."/>
            <person name="Subramanian E."/>
            <person name="Araus A.J."/>
            <person name="Petzold A."/>
            <person name="Susuki M."/>
            <person name="Suzuki K.-i.T."/>
            <person name="Hayashi T."/>
            <person name="Toyoda A."/>
            <person name="Oliveira C."/>
            <person name="Osipova E."/>
            <person name="Leigh N.D."/>
            <person name="Simon A."/>
            <person name="Yun M.H."/>
        </authorList>
    </citation>
    <scope>NUCLEOTIDE SEQUENCE</scope>
    <source>
        <strain evidence="5">20211129_DDA</strain>
        <tissue evidence="5">Liver</tissue>
    </source>
</reference>
<keyword evidence="6" id="KW-1185">Reference proteome</keyword>
<feature type="compositionally biased region" description="Polar residues" evidence="3">
    <location>
        <begin position="574"/>
        <end position="586"/>
    </location>
</feature>
<dbReference type="EMBL" id="JANPWB010000005">
    <property type="protein sequence ID" value="KAJ1187211.1"/>
    <property type="molecule type" value="Genomic_DNA"/>
</dbReference>
<dbReference type="Gene3D" id="1.10.287.3160">
    <property type="match status" value="1"/>
</dbReference>
<dbReference type="AlphaFoldDB" id="A0AAV7UFX4"/>
<dbReference type="PANTHER" id="PTHR33050">
    <property type="entry name" value="REVERSE TRANSCRIPTASE DOMAIN-CONTAINING PROTEIN"/>
    <property type="match status" value="1"/>
</dbReference>
<evidence type="ECO:0000313" key="6">
    <source>
        <dbReference type="Proteomes" id="UP001066276"/>
    </source>
</evidence>
<dbReference type="Gene3D" id="3.30.70.270">
    <property type="match status" value="1"/>
</dbReference>
<organism evidence="5 6">
    <name type="scientific">Pleurodeles waltl</name>
    <name type="common">Iberian ribbed newt</name>
    <dbReference type="NCBI Taxonomy" id="8319"/>
    <lineage>
        <taxon>Eukaryota</taxon>
        <taxon>Metazoa</taxon>
        <taxon>Chordata</taxon>
        <taxon>Craniata</taxon>
        <taxon>Vertebrata</taxon>
        <taxon>Euteleostomi</taxon>
        <taxon>Amphibia</taxon>
        <taxon>Batrachia</taxon>
        <taxon>Caudata</taxon>
        <taxon>Salamandroidea</taxon>
        <taxon>Salamandridae</taxon>
        <taxon>Pleurodelinae</taxon>
        <taxon>Pleurodeles</taxon>
    </lineage>
</organism>
<protein>
    <recommendedName>
        <fullName evidence="2">ribonuclease H</fullName>
        <ecNumber evidence="2">3.1.26.4</ecNumber>
    </recommendedName>
</protein>
<evidence type="ECO:0000256" key="3">
    <source>
        <dbReference type="SAM" id="MobiDB-lite"/>
    </source>
</evidence>
<dbReference type="CDD" id="cd03714">
    <property type="entry name" value="RT_DIRS1"/>
    <property type="match status" value="1"/>
</dbReference>
<dbReference type="InterPro" id="IPR043502">
    <property type="entry name" value="DNA/RNA_pol_sf"/>
</dbReference>
<dbReference type="SUPFAM" id="SSF56672">
    <property type="entry name" value="DNA/RNA polymerases"/>
    <property type="match status" value="1"/>
</dbReference>
<comment type="caution">
    <text evidence="5">The sequence shown here is derived from an EMBL/GenBank/DDBJ whole genome shotgun (WGS) entry which is preliminary data.</text>
</comment>
<gene>
    <name evidence="5" type="ORF">NDU88_003990</name>
</gene>
<dbReference type="InterPro" id="IPR000477">
    <property type="entry name" value="RT_dom"/>
</dbReference>
<dbReference type="EC" id="3.1.26.4" evidence="2"/>
<evidence type="ECO:0000256" key="2">
    <source>
        <dbReference type="ARBA" id="ARBA00012180"/>
    </source>
</evidence>
<dbReference type="PANTHER" id="PTHR33050:SF7">
    <property type="entry name" value="RIBONUCLEASE H"/>
    <property type="match status" value="1"/>
</dbReference>